<reference evidence="1 2" key="1">
    <citation type="submission" date="2015-03" db="EMBL/GenBank/DDBJ databases">
        <title>Draft genome sequences of two protease-producing strains of Arsukibacterium isolated from two cold and alkaline environments.</title>
        <authorList>
            <person name="Lylloff J.E."/>
            <person name="Skov L.B."/>
            <person name="Jepsen M."/>
            <person name="Hallin P.F."/>
            <person name="Sorensen S.J."/>
            <person name="Stougaard P."/>
            <person name="Glaring M.A."/>
        </authorList>
    </citation>
    <scope>NUCLEOTIDE SEQUENCE [LARGE SCALE GENOMIC DNA]</scope>
    <source>
        <strain evidence="1 2">GCM72</strain>
    </source>
</reference>
<proteinExistence type="predicted"/>
<dbReference type="Proteomes" id="UP000034228">
    <property type="component" value="Unassembled WGS sequence"/>
</dbReference>
<protein>
    <submittedName>
        <fullName evidence="1">Uncharacterized protein</fullName>
    </submittedName>
</protein>
<dbReference type="EMBL" id="LAHO01000014">
    <property type="protein sequence ID" value="KKO44715.1"/>
    <property type="molecule type" value="Genomic_DNA"/>
</dbReference>
<gene>
    <name evidence="1" type="ORF">WG68_14315</name>
</gene>
<sequence>MQAAPTVWGGTDSSVHTNQNVAECAGLIAVFFPSLQGLKAFLPYKILPFLPKCRPGKQSVSVLADRITSVNSNKPDSVICCKFS</sequence>
<dbReference type="AlphaFoldDB" id="A0A0M2V4Z8"/>
<organism evidence="1 2">
    <name type="scientific">Arsukibacterium ikkense</name>
    <dbReference type="NCBI Taxonomy" id="336831"/>
    <lineage>
        <taxon>Bacteria</taxon>
        <taxon>Pseudomonadati</taxon>
        <taxon>Pseudomonadota</taxon>
        <taxon>Gammaproteobacteria</taxon>
        <taxon>Chromatiales</taxon>
        <taxon>Chromatiaceae</taxon>
        <taxon>Arsukibacterium</taxon>
    </lineage>
</organism>
<comment type="caution">
    <text evidence="1">The sequence shown here is derived from an EMBL/GenBank/DDBJ whole genome shotgun (WGS) entry which is preliminary data.</text>
</comment>
<evidence type="ECO:0000313" key="2">
    <source>
        <dbReference type="Proteomes" id="UP000034228"/>
    </source>
</evidence>
<evidence type="ECO:0000313" key="1">
    <source>
        <dbReference type="EMBL" id="KKO44715.1"/>
    </source>
</evidence>
<accession>A0A0M2V4Z8</accession>
<keyword evidence="2" id="KW-1185">Reference proteome</keyword>
<name>A0A0M2V4Z8_9GAMM</name>